<sequence>MEGLTISKTSFDLIKHEDNFDLGYEDIEEISMRCKFSNCTHTNEPHYAIKKAISDGILTEDIMNSYYRDKNEFKYVCKRKNKTKAIDYMKQLKLFQKTK</sequence>
<proteinExistence type="predicted"/>
<dbReference type="AlphaFoldDB" id="A0A9X6VPX3"/>
<evidence type="ECO:0000313" key="2">
    <source>
        <dbReference type="Proteomes" id="UP000219743"/>
    </source>
</evidence>
<accession>A0A9X6VPX3</accession>
<reference evidence="1 2" key="1">
    <citation type="submission" date="2017-09" db="EMBL/GenBank/DDBJ databases">
        <title>Large-scale bioinformatics analysis of Bacillus genomes uncovers conserved roles of natural products in bacterial physiology.</title>
        <authorList>
            <consortium name="Agbiome Team Llc"/>
            <person name="Bleich R.M."/>
            <person name="Kirk G.J."/>
            <person name="Santa Maria K.C."/>
            <person name="Allen S.E."/>
            <person name="Farag S."/>
            <person name="Shank E.A."/>
            <person name="Bowers A."/>
        </authorList>
    </citation>
    <scope>NUCLEOTIDE SEQUENCE [LARGE SCALE GENOMIC DNA]</scope>
    <source>
        <strain evidence="1 2">AFS024404</strain>
    </source>
</reference>
<dbReference type="Proteomes" id="UP000219743">
    <property type="component" value="Unassembled WGS sequence"/>
</dbReference>
<comment type="caution">
    <text evidence="1">The sequence shown here is derived from an EMBL/GenBank/DDBJ whole genome shotgun (WGS) entry which is preliminary data.</text>
</comment>
<gene>
    <name evidence="1" type="ORF">CN263_03980</name>
</gene>
<protein>
    <submittedName>
        <fullName evidence="1">Uncharacterized protein</fullName>
    </submittedName>
</protein>
<dbReference type="RefSeq" id="WP_098274156.1">
    <property type="nucleotide sequence ID" value="NZ_NTRC01000002.1"/>
</dbReference>
<dbReference type="Gene3D" id="1.10.40.50">
    <property type="entry name" value="Probable gtpase engc, domain 3"/>
    <property type="match status" value="1"/>
</dbReference>
<organism evidence="1 2">
    <name type="scientific">Bacillus cereus</name>
    <dbReference type="NCBI Taxonomy" id="1396"/>
    <lineage>
        <taxon>Bacteria</taxon>
        <taxon>Bacillati</taxon>
        <taxon>Bacillota</taxon>
        <taxon>Bacilli</taxon>
        <taxon>Bacillales</taxon>
        <taxon>Bacillaceae</taxon>
        <taxon>Bacillus</taxon>
        <taxon>Bacillus cereus group</taxon>
    </lineage>
</organism>
<evidence type="ECO:0000313" key="1">
    <source>
        <dbReference type="EMBL" id="PFD24901.1"/>
    </source>
</evidence>
<dbReference type="EMBL" id="NTRC01000002">
    <property type="protein sequence ID" value="PFD24901.1"/>
    <property type="molecule type" value="Genomic_DNA"/>
</dbReference>
<name>A0A9X6VPX3_BACCE</name>